<dbReference type="OrthoDB" id="429626at2759"/>
<evidence type="ECO:0000256" key="3">
    <source>
        <dbReference type="ARBA" id="ARBA00005046"/>
    </source>
</evidence>
<evidence type="ECO:0000256" key="16">
    <source>
        <dbReference type="SAM" id="MobiDB-lite"/>
    </source>
</evidence>
<keyword evidence="9" id="KW-0547">Nucleotide-binding</keyword>
<dbReference type="SMART" id="SM00729">
    <property type="entry name" value="Elp3"/>
    <property type="match status" value="1"/>
</dbReference>
<dbReference type="PROSITE" id="PS51918">
    <property type="entry name" value="RADICAL_SAM"/>
    <property type="match status" value="1"/>
</dbReference>
<comment type="similarity">
    <text evidence="4">In the C-terminal section; belongs to the MoaC family.</text>
</comment>
<dbReference type="InterPro" id="IPR050105">
    <property type="entry name" value="MoCo_biosynth_MoaA/MoaC"/>
</dbReference>
<keyword evidence="10" id="KW-0408">Iron</keyword>
<evidence type="ECO:0000256" key="14">
    <source>
        <dbReference type="ARBA" id="ARBA00023239"/>
    </source>
</evidence>
<keyword evidence="14" id="KW-0456">Lyase</keyword>
<feature type="non-terminal residue" evidence="18">
    <location>
        <position position="1"/>
    </location>
</feature>
<dbReference type="PROSITE" id="PS01305">
    <property type="entry name" value="MOAA_NIFB_PQQE"/>
    <property type="match status" value="1"/>
</dbReference>
<evidence type="ECO:0000256" key="4">
    <source>
        <dbReference type="ARBA" id="ARBA00008484"/>
    </source>
</evidence>
<dbReference type="Gene3D" id="3.20.20.70">
    <property type="entry name" value="Aldolase class I"/>
    <property type="match status" value="1"/>
</dbReference>
<dbReference type="SFLD" id="SFLDG01386">
    <property type="entry name" value="main_SPASM_domain-containing"/>
    <property type="match status" value="1"/>
</dbReference>
<keyword evidence="11" id="KW-0411">Iron-sulfur</keyword>
<comment type="catalytic activity">
    <reaction evidence="15">
        <text>GTP + AH2 + S-adenosyl-L-methionine = (8S)-3',8-cyclo-7,8-dihydroguanosine 5'-triphosphate + 5'-deoxyadenosine + L-methionine + A + H(+)</text>
        <dbReference type="Rhea" id="RHEA:49576"/>
        <dbReference type="ChEBI" id="CHEBI:13193"/>
        <dbReference type="ChEBI" id="CHEBI:15378"/>
        <dbReference type="ChEBI" id="CHEBI:17319"/>
        <dbReference type="ChEBI" id="CHEBI:17499"/>
        <dbReference type="ChEBI" id="CHEBI:37565"/>
        <dbReference type="ChEBI" id="CHEBI:57844"/>
        <dbReference type="ChEBI" id="CHEBI:59789"/>
        <dbReference type="ChEBI" id="CHEBI:131766"/>
        <dbReference type="EC" id="4.1.99.22"/>
    </reaction>
</comment>
<reference evidence="18 19" key="1">
    <citation type="submission" date="2014-04" db="EMBL/GenBank/DDBJ databases">
        <authorList>
            <consortium name="DOE Joint Genome Institute"/>
            <person name="Kuo A."/>
            <person name="Zuccaro A."/>
            <person name="Kohler A."/>
            <person name="Nagy L.G."/>
            <person name="Floudas D."/>
            <person name="Copeland A."/>
            <person name="Barry K.W."/>
            <person name="Cichocki N."/>
            <person name="Veneault-Fourrey C."/>
            <person name="LaButti K."/>
            <person name="Lindquist E.A."/>
            <person name="Lipzen A."/>
            <person name="Lundell T."/>
            <person name="Morin E."/>
            <person name="Murat C."/>
            <person name="Sun H."/>
            <person name="Tunlid A."/>
            <person name="Henrissat B."/>
            <person name="Grigoriev I.V."/>
            <person name="Hibbett D.S."/>
            <person name="Martin F."/>
            <person name="Nordberg H.P."/>
            <person name="Cantor M.N."/>
            <person name="Hua S.X."/>
        </authorList>
    </citation>
    <scope>NUCLEOTIDE SEQUENCE [LARGE SCALE GENOMIC DNA]</scope>
    <source>
        <strain evidence="18 19">MAFF 305830</strain>
    </source>
</reference>
<dbReference type="InterPro" id="IPR058240">
    <property type="entry name" value="rSAM_sf"/>
</dbReference>
<dbReference type="Proteomes" id="UP000054097">
    <property type="component" value="Unassembled WGS sequence"/>
</dbReference>
<dbReference type="STRING" id="933852.A0A0C2X228"/>
<evidence type="ECO:0000256" key="1">
    <source>
        <dbReference type="ARBA" id="ARBA00001637"/>
    </source>
</evidence>
<dbReference type="InterPro" id="IPR002820">
    <property type="entry name" value="Mopterin_CF_biosynth-C_dom"/>
</dbReference>
<dbReference type="HOGENOM" id="CLU_009273_7_2_1"/>
<feature type="domain" description="Radical SAM core" evidence="17">
    <location>
        <begin position="17"/>
        <end position="246"/>
    </location>
</feature>
<dbReference type="EMBL" id="KN824280">
    <property type="protein sequence ID" value="KIM32308.1"/>
    <property type="molecule type" value="Genomic_DNA"/>
</dbReference>
<dbReference type="GO" id="GO:0005525">
    <property type="term" value="F:GTP binding"/>
    <property type="evidence" value="ECO:0007669"/>
    <property type="project" value="UniProtKB-KW"/>
</dbReference>
<comment type="cofactor">
    <cofactor evidence="2">
        <name>[4Fe-4S] cluster</name>
        <dbReference type="ChEBI" id="CHEBI:49883"/>
    </cofactor>
</comment>
<comment type="catalytic activity">
    <reaction evidence="1">
        <text>(8S)-3',8-cyclo-7,8-dihydroguanosine 5'-triphosphate = cyclic pyranopterin phosphate + diphosphate</text>
        <dbReference type="Rhea" id="RHEA:49580"/>
        <dbReference type="ChEBI" id="CHEBI:33019"/>
        <dbReference type="ChEBI" id="CHEBI:59648"/>
        <dbReference type="ChEBI" id="CHEBI:131766"/>
        <dbReference type="EC" id="4.6.1.17"/>
    </reaction>
</comment>
<evidence type="ECO:0000256" key="10">
    <source>
        <dbReference type="ARBA" id="ARBA00023004"/>
    </source>
</evidence>
<evidence type="ECO:0000256" key="15">
    <source>
        <dbReference type="ARBA" id="ARBA00048697"/>
    </source>
</evidence>
<evidence type="ECO:0000256" key="8">
    <source>
        <dbReference type="ARBA" id="ARBA00022723"/>
    </source>
</evidence>
<dbReference type="InterPro" id="IPR040064">
    <property type="entry name" value="MoaA-like"/>
</dbReference>
<reference evidence="19" key="2">
    <citation type="submission" date="2015-01" db="EMBL/GenBank/DDBJ databases">
        <title>Evolutionary Origins and Diversification of the Mycorrhizal Mutualists.</title>
        <authorList>
            <consortium name="DOE Joint Genome Institute"/>
            <consortium name="Mycorrhizal Genomics Consortium"/>
            <person name="Kohler A."/>
            <person name="Kuo A."/>
            <person name="Nagy L.G."/>
            <person name="Floudas D."/>
            <person name="Copeland A."/>
            <person name="Barry K.W."/>
            <person name="Cichocki N."/>
            <person name="Veneault-Fourrey C."/>
            <person name="LaButti K."/>
            <person name="Lindquist E.A."/>
            <person name="Lipzen A."/>
            <person name="Lundell T."/>
            <person name="Morin E."/>
            <person name="Murat C."/>
            <person name="Riley R."/>
            <person name="Ohm R."/>
            <person name="Sun H."/>
            <person name="Tunlid A."/>
            <person name="Henrissat B."/>
            <person name="Grigoriev I.V."/>
            <person name="Hibbett D.S."/>
            <person name="Martin F."/>
        </authorList>
    </citation>
    <scope>NUCLEOTIDE SEQUENCE [LARGE SCALE GENOMIC DNA]</scope>
    <source>
        <strain evidence="19">MAFF 305830</strain>
    </source>
</reference>
<dbReference type="InterPro" id="IPR047594">
    <property type="entry name" value="MoaC_bact/euk"/>
</dbReference>
<keyword evidence="13" id="KW-0501">Molybdenum cofactor biosynthesis</keyword>
<evidence type="ECO:0000256" key="7">
    <source>
        <dbReference type="ARBA" id="ARBA00022691"/>
    </source>
</evidence>
<evidence type="ECO:0000256" key="11">
    <source>
        <dbReference type="ARBA" id="ARBA00023014"/>
    </source>
</evidence>
<keyword evidence="8" id="KW-0479">Metal-binding</keyword>
<accession>A0A0C2X228</accession>
<gene>
    <name evidence="18" type="ORF">M408DRAFT_326914</name>
</gene>
<dbReference type="Pfam" id="PF04055">
    <property type="entry name" value="Radical_SAM"/>
    <property type="match status" value="1"/>
</dbReference>
<evidence type="ECO:0000256" key="9">
    <source>
        <dbReference type="ARBA" id="ARBA00022741"/>
    </source>
</evidence>
<dbReference type="InterPro" id="IPR007197">
    <property type="entry name" value="rSAM"/>
</dbReference>
<dbReference type="NCBIfam" id="TIGR02666">
    <property type="entry name" value="moaA"/>
    <property type="match status" value="1"/>
</dbReference>
<keyword evidence="7" id="KW-0949">S-adenosyl-L-methionine</keyword>
<dbReference type="GO" id="GO:0006777">
    <property type="term" value="P:Mo-molybdopterin cofactor biosynthetic process"/>
    <property type="evidence" value="ECO:0007669"/>
    <property type="project" value="UniProtKB-KW"/>
</dbReference>
<keyword evidence="19" id="KW-1185">Reference proteome</keyword>
<evidence type="ECO:0000256" key="2">
    <source>
        <dbReference type="ARBA" id="ARBA00001966"/>
    </source>
</evidence>
<evidence type="ECO:0000256" key="6">
    <source>
        <dbReference type="ARBA" id="ARBA00022485"/>
    </source>
</evidence>
<organism evidence="18 19">
    <name type="scientific">Serendipita vermifera MAFF 305830</name>
    <dbReference type="NCBI Taxonomy" id="933852"/>
    <lineage>
        <taxon>Eukaryota</taxon>
        <taxon>Fungi</taxon>
        <taxon>Dikarya</taxon>
        <taxon>Basidiomycota</taxon>
        <taxon>Agaricomycotina</taxon>
        <taxon>Agaricomycetes</taxon>
        <taxon>Sebacinales</taxon>
        <taxon>Serendipitaceae</taxon>
        <taxon>Serendipita</taxon>
    </lineage>
</organism>
<dbReference type="Gene3D" id="3.30.70.640">
    <property type="entry name" value="Molybdopterin cofactor biosynthesis C (MoaC) domain"/>
    <property type="match status" value="1"/>
</dbReference>
<dbReference type="PANTHER" id="PTHR22960">
    <property type="entry name" value="MOLYBDOPTERIN COFACTOR SYNTHESIS PROTEIN A"/>
    <property type="match status" value="1"/>
</dbReference>
<dbReference type="GO" id="GO:0051539">
    <property type="term" value="F:4 iron, 4 sulfur cluster binding"/>
    <property type="evidence" value="ECO:0007669"/>
    <property type="project" value="UniProtKB-KW"/>
</dbReference>
<sequence>ALNATNSTTVSKPLIDTFNRKHTYLRISLTDRCNLRCNYCMPPTAMTEFSPSSSILTTPEILRLATLFVQQGVNKIRLTGGEPTIRRDIIPLVTELSRNLRPAGLRTLAMTSNGVVLRRKLPELVENGLTHLNLSLDTLDPKTFTLVSNRPSTMHAAALSTLQTALSLSPALQSLKLNVVVMADMNLHELPAFAALTQDHPITVRFIEYMPFSGTTWRANQMIPSRVVLDRLKGKFPGIAPIVPEHESPGITLLEHGTAKEYRIPGYKGSIGFISSMSDHFCASCTRLRITADGQLKVCLFDPREVSLRDMIRNGASDESLLEVIADAVTRKKASHGGMDLLAKNKDANRSMIRIGLRANRPRLNTILWQQYTGLSNTASTVRLKSTVVPNVTSEANNEKQLSHIDSQGRPHMVDVTPKSITSRSATAVGTIQLNDLAFSLLDTMTVPPAQKSDGAQETHLSQARHKSGSPSNVLTVAQLAGIMAAKTTSTLIPLCHPLPLTHISVNLKVDGKKKAVDCIATVKCDGKTGVEMEALTAVSVALLTVWDMLKKVGGRDMVIQGIKVVEKTGGASGDFKRQEVN</sequence>
<comment type="similarity">
    <text evidence="5">In the N-terminal section; belongs to the radical SAM superfamily. MoaA family.</text>
</comment>
<dbReference type="UniPathway" id="UPA00344"/>
<name>A0A0C2X228_SERVB</name>
<keyword evidence="12" id="KW-0342">GTP-binding</keyword>
<comment type="pathway">
    <text evidence="3">Cofactor biosynthesis; molybdopterin biosynthesis.</text>
</comment>
<dbReference type="CDD" id="cd01335">
    <property type="entry name" value="Radical_SAM"/>
    <property type="match status" value="1"/>
</dbReference>
<dbReference type="Pfam" id="PF01967">
    <property type="entry name" value="MoaC"/>
    <property type="match status" value="1"/>
</dbReference>
<dbReference type="GO" id="GO:0061799">
    <property type="term" value="F:cyclic pyranopterin monophosphate synthase activity"/>
    <property type="evidence" value="ECO:0007669"/>
    <property type="project" value="UniProtKB-EC"/>
</dbReference>
<keyword evidence="6" id="KW-0004">4Fe-4S</keyword>
<dbReference type="SFLD" id="SFLDG01383">
    <property type="entry name" value="cyclic_pyranopterin_phosphate"/>
    <property type="match status" value="1"/>
</dbReference>
<dbReference type="CDD" id="cd01420">
    <property type="entry name" value="MoaC_PE"/>
    <property type="match status" value="1"/>
</dbReference>
<dbReference type="InterPro" id="IPR013483">
    <property type="entry name" value="MoaA"/>
</dbReference>
<protein>
    <recommendedName>
        <fullName evidence="17">Radical SAM core domain-containing protein</fullName>
    </recommendedName>
</protein>
<dbReference type="InterPro" id="IPR010505">
    <property type="entry name" value="MoaA_twitch"/>
</dbReference>
<dbReference type="SUPFAM" id="SSF102114">
    <property type="entry name" value="Radical SAM enzymes"/>
    <property type="match status" value="1"/>
</dbReference>
<dbReference type="GO" id="GO:0061798">
    <property type="term" value="F:GTP 3',8'-cyclase activity"/>
    <property type="evidence" value="ECO:0007669"/>
    <property type="project" value="UniProtKB-EC"/>
</dbReference>
<dbReference type="SFLD" id="SFLDS00029">
    <property type="entry name" value="Radical_SAM"/>
    <property type="match status" value="1"/>
</dbReference>
<dbReference type="InterPro" id="IPR000385">
    <property type="entry name" value="MoaA_NifB_PqqE_Fe-S-bd_CS"/>
</dbReference>
<evidence type="ECO:0000313" key="19">
    <source>
        <dbReference type="Proteomes" id="UP000054097"/>
    </source>
</evidence>
<dbReference type="InterPro" id="IPR006638">
    <property type="entry name" value="Elp3/MiaA/NifB-like_rSAM"/>
</dbReference>
<evidence type="ECO:0000259" key="17">
    <source>
        <dbReference type="PROSITE" id="PS51918"/>
    </source>
</evidence>
<dbReference type="GO" id="GO:0046872">
    <property type="term" value="F:metal ion binding"/>
    <property type="evidence" value="ECO:0007669"/>
    <property type="project" value="UniProtKB-KW"/>
</dbReference>
<dbReference type="SFLD" id="SFLDG01067">
    <property type="entry name" value="SPASM/twitch_domain_containing"/>
    <property type="match status" value="1"/>
</dbReference>
<dbReference type="InterPro" id="IPR036522">
    <property type="entry name" value="MoaC_sf"/>
</dbReference>
<dbReference type="AlphaFoldDB" id="A0A0C2X228"/>
<proteinExistence type="inferred from homology"/>
<dbReference type="CDD" id="cd21117">
    <property type="entry name" value="Twitch_MoaA"/>
    <property type="match status" value="1"/>
</dbReference>
<feature type="region of interest" description="Disordered" evidence="16">
    <location>
        <begin position="449"/>
        <end position="470"/>
    </location>
</feature>
<dbReference type="Pfam" id="PF06463">
    <property type="entry name" value="Mob_synth_C"/>
    <property type="match status" value="1"/>
</dbReference>
<dbReference type="SUPFAM" id="SSF55040">
    <property type="entry name" value="Molybdenum cofactor biosynthesis protein C, MoaC"/>
    <property type="match status" value="1"/>
</dbReference>
<dbReference type="InterPro" id="IPR013785">
    <property type="entry name" value="Aldolase_TIM"/>
</dbReference>
<evidence type="ECO:0000256" key="12">
    <source>
        <dbReference type="ARBA" id="ARBA00023134"/>
    </source>
</evidence>
<evidence type="ECO:0000313" key="18">
    <source>
        <dbReference type="EMBL" id="KIM32308.1"/>
    </source>
</evidence>
<dbReference type="PANTHER" id="PTHR22960:SF0">
    <property type="entry name" value="MOLYBDENUM COFACTOR BIOSYNTHESIS PROTEIN 1"/>
    <property type="match status" value="1"/>
</dbReference>
<evidence type="ECO:0000256" key="5">
    <source>
        <dbReference type="ARBA" id="ARBA00009862"/>
    </source>
</evidence>
<evidence type="ECO:0000256" key="13">
    <source>
        <dbReference type="ARBA" id="ARBA00023150"/>
    </source>
</evidence>